<sequence>MEATPKVPDNFRSIITDFTKDLSITFPEYIFLWSKWTDTEEFNEKELQYIFEYCLSIYPERFFDILYQNDEIFKPESEINTIFLPSVDFKLLFNCEGVSETTKKTMWKYLQLILFTIVGGIKDKSTFGDTLNLFEGVDEEQLNEKLKETMSGITDFFSTISENIDMNQDNANTEKETAESEAPQAPNLEDMFQNMPGAKEFAKTFGKMDGLPNMENMQDHLKSLFDGKIGKLAKDMAEEITDEFKDLLGADMQNTTDPNDMIKKLMKNPKKIMDLMKTVSGKLDSKMKSGEISKDEIMQEASELFGKMKDMGGTDQFAELFKNLTKSMGGMGKNMRMDTNAIDRMTKQQSTRERMLKKLEQRKREAALQNEMRSQSVPINYTSSPGQSGNNLVFKVEGETQEKSYIHPDLLADIEKEEKAKVDGNTNPGKKNKKKKNKK</sequence>
<name>A0A6C0HB91_9ZZZZ</name>
<feature type="compositionally biased region" description="Basic residues" evidence="1">
    <location>
        <begin position="430"/>
        <end position="439"/>
    </location>
</feature>
<organism evidence="2">
    <name type="scientific">viral metagenome</name>
    <dbReference type="NCBI Taxonomy" id="1070528"/>
    <lineage>
        <taxon>unclassified sequences</taxon>
        <taxon>metagenomes</taxon>
        <taxon>organismal metagenomes</taxon>
    </lineage>
</organism>
<dbReference type="AlphaFoldDB" id="A0A6C0HB91"/>
<evidence type="ECO:0000313" key="2">
    <source>
        <dbReference type="EMBL" id="QHT77882.1"/>
    </source>
</evidence>
<protein>
    <submittedName>
        <fullName evidence="2">Uncharacterized protein</fullName>
    </submittedName>
</protein>
<proteinExistence type="predicted"/>
<accession>A0A6C0HB91</accession>
<feature type="compositionally biased region" description="Basic and acidic residues" evidence="1">
    <location>
        <begin position="413"/>
        <end position="422"/>
    </location>
</feature>
<feature type="region of interest" description="Disordered" evidence="1">
    <location>
        <begin position="407"/>
        <end position="439"/>
    </location>
</feature>
<dbReference type="EMBL" id="MN739922">
    <property type="protein sequence ID" value="QHT77882.1"/>
    <property type="molecule type" value="Genomic_DNA"/>
</dbReference>
<reference evidence="2" key="1">
    <citation type="journal article" date="2020" name="Nature">
        <title>Giant virus diversity and host interactions through global metagenomics.</title>
        <authorList>
            <person name="Schulz F."/>
            <person name="Roux S."/>
            <person name="Paez-Espino D."/>
            <person name="Jungbluth S."/>
            <person name="Walsh D.A."/>
            <person name="Denef V.J."/>
            <person name="McMahon K.D."/>
            <person name="Konstantinidis K.T."/>
            <person name="Eloe-Fadrosh E.A."/>
            <person name="Kyrpides N.C."/>
            <person name="Woyke T."/>
        </authorList>
    </citation>
    <scope>NUCLEOTIDE SEQUENCE</scope>
    <source>
        <strain evidence="2">GVMAG-M-3300023179-90</strain>
    </source>
</reference>
<evidence type="ECO:0000256" key="1">
    <source>
        <dbReference type="SAM" id="MobiDB-lite"/>
    </source>
</evidence>